<accession>A0A382A5D5</accession>
<gene>
    <name evidence="1" type="ORF">METZ01_LOCUS149478</name>
</gene>
<reference evidence="1" key="1">
    <citation type="submission" date="2018-05" db="EMBL/GenBank/DDBJ databases">
        <authorList>
            <person name="Lanie J.A."/>
            <person name="Ng W.-L."/>
            <person name="Kazmierczak K.M."/>
            <person name="Andrzejewski T.M."/>
            <person name="Davidsen T.M."/>
            <person name="Wayne K.J."/>
            <person name="Tettelin H."/>
            <person name="Glass J.I."/>
            <person name="Rusch D."/>
            <person name="Podicherti R."/>
            <person name="Tsui H.-C.T."/>
            <person name="Winkler M.E."/>
        </authorList>
    </citation>
    <scope>NUCLEOTIDE SEQUENCE</scope>
</reference>
<protein>
    <submittedName>
        <fullName evidence="1">Uncharacterized protein</fullName>
    </submittedName>
</protein>
<sequence>MNQVISVEDTLSNRGMMNKIRDMLEVIKS</sequence>
<organism evidence="1">
    <name type="scientific">marine metagenome</name>
    <dbReference type="NCBI Taxonomy" id="408172"/>
    <lineage>
        <taxon>unclassified sequences</taxon>
        <taxon>metagenomes</taxon>
        <taxon>ecological metagenomes</taxon>
    </lineage>
</organism>
<proteinExistence type="predicted"/>
<dbReference type="AlphaFoldDB" id="A0A382A5D5"/>
<name>A0A382A5D5_9ZZZZ</name>
<evidence type="ECO:0000313" key="1">
    <source>
        <dbReference type="EMBL" id="SVA96624.1"/>
    </source>
</evidence>
<dbReference type="EMBL" id="UINC01023942">
    <property type="protein sequence ID" value="SVA96624.1"/>
    <property type="molecule type" value="Genomic_DNA"/>
</dbReference>